<organism evidence="2 3">
    <name type="scientific">[Emmonsia] crescens</name>
    <dbReference type="NCBI Taxonomy" id="73230"/>
    <lineage>
        <taxon>Eukaryota</taxon>
        <taxon>Fungi</taxon>
        <taxon>Dikarya</taxon>
        <taxon>Ascomycota</taxon>
        <taxon>Pezizomycotina</taxon>
        <taxon>Eurotiomycetes</taxon>
        <taxon>Eurotiomycetidae</taxon>
        <taxon>Onygenales</taxon>
        <taxon>Ajellomycetaceae</taxon>
        <taxon>Emergomyces</taxon>
    </lineage>
</organism>
<name>A0A0G2J4F1_9EURO</name>
<gene>
    <name evidence="2" type="ORF">EMCG_01189</name>
</gene>
<accession>A0A0G2J4F1</accession>
<protein>
    <submittedName>
        <fullName evidence="2">Uncharacterized protein</fullName>
    </submittedName>
</protein>
<feature type="region of interest" description="Disordered" evidence="1">
    <location>
        <begin position="155"/>
        <end position="194"/>
    </location>
</feature>
<comment type="caution">
    <text evidence="2">The sequence shown here is derived from an EMBL/GenBank/DDBJ whole genome shotgun (WGS) entry which is preliminary data.</text>
</comment>
<reference evidence="3" key="1">
    <citation type="journal article" date="2015" name="PLoS Genet.">
        <title>The dynamic genome and transcriptome of the human fungal pathogen Blastomyces and close relative Emmonsia.</title>
        <authorList>
            <person name="Munoz J.F."/>
            <person name="Gauthier G.M."/>
            <person name="Desjardins C.A."/>
            <person name="Gallo J.E."/>
            <person name="Holder J."/>
            <person name="Sullivan T.D."/>
            <person name="Marty A.J."/>
            <person name="Carmen J.C."/>
            <person name="Chen Z."/>
            <person name="Ding L."/>
            <person name="Gujja S."/>
            <person name="Magrini V."/>
            <person name="Misas E."/>
            <person name="Mitreva M."/>
            <person name="Priest M."/>
            <person name="Saif S."/>
            <person name="Whiston E.A."/>
            <person name="Young S."/>
            <person name="Zeng Q."/>
            <person name="Goldman W.E."/>
            <person name="Mardis E.R."/>
            <person name="Taylor J.W."/>
            <person name="McEwen J.G."/>
            <person name="Clay O.K."/>
            <person name="Klein B.S."/>
            <person name="Cuomo C.A."/>
        </authorList>
    </citation>
    <scope>NUCLEOTIDE SEQUENCE [LARGE SCALE GENOMIC DNA]</scope>
    <source>
        <strain evidence="3">UAMH 3008</strain>
    </source>
</reference>
<evidence type="ECO:0000256" key="1">
    <source>
        <dbReference type="SAM" id="MobiDB-lite"/>
    </source>
</evidence>
<dbReference type="EMBL" id="LCZI01000569">
    <property type="protein sequence ID" value="KKZ65804.1"/>
    <property type="molecule type" value="Genomic_DNA"/>
</dbReference>
<feature type="compositionally biased region" description="Polar residues" evidence="1">
    <location>
        <begin position="155"/>
        <end position="174"/>
    </location>
</feature>
<evidence type="ECO:0000313" key="2">
    <source>
        <dbReference type="EMBL" id="KKZ65804.1"/>
    </source>
</evidence>
<proteinExistence type="predicted"/>
<sequence>MFLGKTPSNVEKKFWLTDLEMTGLVWVLKYSDNMALYRSAPENSNNGRRVHATYTKSGDLNAHDPDMERAGGNLLRYKEEDPVIFHTDDPFQRQYLGKGLFLICQHDNEEMRWPTPSMVSDIFSRPKAWKGHDVANIETGIRGVSNAMGYKLGRTSVTSSGPSTRNSIPKSDVTTVLGHSKKTRDRGDTSPLCE</sequence>
<dbReference type="VEuPathDB" id="FungiDB:EMCG_01189"/>
<dbReference type="AlphaFoldDB" id="A0A0G2J4F1"/>
<evidence type="ECO:0000313" key="3">
    <source>
        <dbReference type="Proteomes" id="UP000034164"/>
    </source>
</evidence>
<dbReference type="Proteomes" id="UP000034164">
    <property type="component" value="Unassembled WGS sequence"/>
</dbReference>